<proteinExistence type="predicted"/>
<evidence type="ECO:0000256" key="2">
    <source>
        <dbReference type="ARBA" id="ARBA00022801"/>
    </source>
</evidence>
<evidence type="ECO:0000256" key="1">
    <source>
        <dbReference type="ARBA" id="ARBA00022729"/>
    </source>
</evidence>
<feature type="chain" id="PRO_5045429442" description="Peptidase S9 prolyl oligopeptidase catalytic domain-containing protein" evidence="3">
    <location>
        <begin position="29"/>
        <end position="366"/>
    </location>
</feature>
<dbReference type="Gene3D" id="3.40.50.1820">
    <property type="entry name" value="alpha/beta hydrolase"/>
    <property type="match status" value="2"/>
</dbReference>
<dbReference type="Pfam" id="PF00326">
    <property type="entry name" value="Peptidase_S9"/>
    <property type="match status" value="1"/>
</dbReference>
<feature type="domain" description="Peptidase S9 prolyl oligopeptidase catalytic" evidence="4">
    <location>
        <begin position="45"/>
        <end position="190"/>
    </location>
</feature>
<keyword evidence="6" id="KW-1185">Reference proteome</keyword>
<name>A0ABM9J0S1_9RALS</name>
<accession>A0ABM9J0S1</accession>
<feature type="signal peptide" evidence="3">
    <location>
        <begin position="1"/>
        <end position="28"/>
    </location>
</feature>
<keyword evidence="1 3" id="KW-0732">Signal</keyword>
<gene>
    <name evidence="5" type="ORF">LMG7141_00784</name>
</gene>
<reference evidence="5 6" key="1">
    <citation type="submission" date="2023-07" db="EMBL/GenBank/DDBJ databases">
        <authorList>
            <person name="Peeters C."/>
        </authorList>
    </citation>
    <scope>NUCLEOTIDE SEQUENCE [LARGE SCALE GENOMIC DNA]</scope>
    <source>
        <strain evidence="5 6">LMG 7141</strain>
    </source>
</reference>
<dbReference type="PANTHER" id="PTHR43037:SF5">
    <property type="entry name" value="FERULOYL ESTERASE"/>
    <property type="match status" value="1"/>
</dbReference>
<dbReference type="SUPFAM" id="SSF53474">
    <property type="entry name" value="alpha/beta-Hydrolases"/>
    <property type="match status" value="1"/>
</dbReference>
<evidence type="ECO:0000256" key="3">
    <source>
        <dbReference type="SAM" id="SignalP"/>
    </source>
</evidence>
<dbReference type="PANTHER" id="PTHR43037">
    <property type="entry name" value="UNNAMED PRODUCT-RELATED"/>
    <property type="match status" value="1"/>
</dbReference>
<dbReference type="Proteomes" id="UP001189616">
    <property type="component" value="Unassembled WGS sequence"/>
</dbReference>
<organism evidence="5 6">
    <name type="scientific">Ralstonia condita</name>
    <dbReference type="NCBI Taxonomy" id="3058600"/>
    <lineage>
        <taxon>Bacteria</taxon>
        <taxon>Pseudomonadati</taxon>
        <taxon>Pseudomonadota</taxon>
        <taxon>Betaproteobacteria</taxon>
        <taxon>Burkholderiales</taxon>
        <taxon>Burkholderiaceae</taxon>
        <taxon>Ralstonia</taxon>
    </lineage>
</organism>
<dbReference type="EMBL" id="CATYWO010000001">
    <property type="protein sequence ID" value="CAJ0778665.1"/>
    <property type="molecule type" value="Genomic_DNA"/>
</dbReference>
<evidence type="ECO:0000313" key="5">
    <source>
        <dbReference type="EMBL" id="CAJ0778665.1"/>
    </source>
</evidence>
<protein>
    <recommendedName>
        <fullName evidence="4">Peptidase S9 prolyl oligopeptidase catalytic domain-containing protein</fullName>
    </recommendedName>
</protein>
<dbReference type="InterPro" id="IPR050955">
    <property type="entry name" value="Plant_Biomass_Hydrol_Est"/>
</dbReference>
<keyword evidence="2" id="KW-0378">Hydrolase</keyword>
<dbReference type="InterPro" id="IPR001375">
    <property type="entry name" value="Peptidase_S9_cat"/>
</dbReference>
<sequence>MRMTPGRRLASVAVLALSLAGVTALAVAGTSDAGGGSATTVSLQGYNIDPAKVFVVGISSGGFAAVQMHVAHSSTFKGAAVYAGGVYWCAGAGGAASALANCGGLTLPSNQASYNSTLAVSEAYLDAQSSLGTIDPATNLRGQPVYLWSGTQDVVVNPLEMADLSSEYERYGANVHFDNMYPAAHGWESPDGELGCGTLGSPYMVRCSANGAVYDSVKTWLTMFLGSLKPRNDGALSGTLATFDQTEFGASPTVSMSPTGSVFVPKACAGGDQCGLVLALHGCLQEASLIGNRWVTEAGINAWADTNKLVVVYPDTIASSAPGTTNPNACFDWWGYSNQYDPNYALKNGLQMSVLYAMVQRVTGRP</sequence>
<evidence type="ECO:0000313" key="6">
    <source>
        <dbReference type="Proteomes" id="UP001189616"/>
    </source>
</evidence>
<comment type="caution">
    <text evidence="5">The sequence shown here is derived from an EMBL/GenBank/DDBJ whole genome shotgun (WGS) entry which is preliminary data.</text>
</comment>
<dbReference type="InterPro" id="IPR029058">
    <property type="entry name" value="AB_hydrolase_fold"/>
</dbReference>
<evidence type="ECO:0000259" key="4">
    <source>
        <dbReference type="Pfam" id="PF00326"/>
    </source>
</evidence>